<evidence type="ECO:0000313" key="3">
    <source>
        <dbReference type="Proteomes" id="UP000184731"/>
    </source>
</evidence>
<keyword evidence="1" id="KW-0472">Membrane</keyword>
<dbReference type="KEGG" id="saqi:AXG55_09195"/>
<name>A0A1L4D1K3_9BACT</name>
<evidence type="ECO:0000313" key="2">
    <source>
        <dbReference type="EMBL" id="APJ04071.1"/>
    </source>
</evidence>
<protein>
    <submittedName>
        <fullName evidence="2">Uncharacterized protein</fullName>
    </submittedName>
</protein>
<dbReference type="EMBL" id="CP017834">
    <property type="protein sequence ID" value="APJ04071.1"/>
    <property type="molecule type" value="Genomic_DNA"/>
</dbReference>
<gene>
    <name evidence="2" type="ORF">AXG55_09195</name>
</gene>
<keyword evidence="1" id="KW-0812">Transmembrane</keyword>
<reference evidence="2 3" key="1">
    <citation type="submission" date="2016-10" db="EMBL/GenBank/DDBJ databases">
        <title>Silvanigrella aquatica sp. nov., isolated from a freshwater lake located in the Black Forest, Germany, description of Silvanigrellaceae fam. nov., Silvanigrellales ord. nov., reclassification of the order Bdellovibrionales in the class Oligoflexia, reclassification of the families Bacteriovoracaceae and Halobacteriovoraceae in the new order Bacteriovoracales ord. nov., and reclassification of the family Pseudobacteriovoracaceae in the order Oligoflexiales.</title>
        <authorList>
            <person name="Hahn M.W."/>
            <person name="Schmidt J."/>
            <person name="Koll U."/>
            <person name="Rohde M."/>
            <person name="Verbag S."/>
            <person name="Pitt A."/>
            <person name="Nakai R."/>
            <person name="Naganuma T."/>
            <person name="Lang E."/>
        </authorList>
    </citation>
    <scope>NUCLEOTIDE SEQUENCE [LARGE SCALE GENOMIC DNA]</scope>
    <source>
        <strain evidence="2 3">MWH-Nonnen-W8red</strain>
    </source>
</reference>
<dbReference type="OrthoDB" id="5293431at2"/>
<dbReference type="STRING" id="1915309.AXG55_09195"/>
<sequence length="386" mass="44791">MKKKYFKHKQDNESGQALVTGLIFLIFTLLCSVYFLFFAEAYFKNYSQIQKVREQGLKKASLVAHALNQISMNNQNIIASLAVAQNAFAEAAEIGLYVGFTQPYWDTYGVLNKKKTVKMKSKESYLSSVSSKNINILYTSLQNQTARGLFVAKSLHEKNKKIVALLPQELQSFFIPASNANTFCFALETQEKYYKKPGFHNIFLFEHLYRFYLEKENCVIKHVPKLFGSINVSFSLLSSSETNTILSYKNFDVMLKKEFYGIWYVNPKNSFEFLKSTLFYSVNSIEENPKFTVIAKFLDIIPFFKNLNLSDKTLLSGVSKKIKFRITHPYFICTQNNNWNGDFLKERDFENISQCSLSEGQFIKSFFYPKWTPLISQEENKNAEFF</sequence>
<dbReference type="Proteomes" id="UP000184731">
    <property type="component" value="Chromosome"/>
</dbReference>
<keyword evidence="1" id="KW-1133">Transmembrane helix</keyword>
<organism evidence="2 3">
    <name type="scientific">Silvanigrella aquatica</name>
    <dbReference type="NCBI Taxonomy" id="1915309"/>
    <lineage>
        <taxon>Bacteria</taxon>
        <taxon>Pseudomonadati</taxon>
        <taxon>Bdellovibrionota</taxon>
        <taxon>Oligoflexia</taxon>
        <taxon>Silvanigrellales</taxon>
        <taxon>Silvanigrellaceae</taxon>
        <taxon>Silvanigrella</taxon>
    </lineage>
</organism>
<accession>A0A1L4D1K3</accession>
<feature type="transmembrane region" description="Helical" evidence="1">
    <location>
        <begin position="21"/>
        <end position="43"/>
    </location>
</feature>
<proteinExistence type="predicted"/>
<keyword evidence="3" id="KW-1185">Reference proteome</keyword>
<evidence type="ECO:0000256" key="1">
    <source>
        <dbReference type="SAM" id="Phobius"/>
    </source>
</evidence>
<dbReference type="AlphaFoldDB" id="A0A1L4D1K3"/>
<dbReference type="RefSeq" id="WP_148697821.1">
    <property type="nucleotide sequence ID" value="NZ_CP017834.1"/>
</dbReference>